<dbReference type="PANTHER" id="PTHR46138">
    <property type="entry name" value="PROTEIN DR1"/>
    <property type="match status" value="1"/>
</dbReference>
<dbReference type="HOGENOM" id="CLU_066247_11_3_1"/>
<dbReference type="Proteomes" id="UP000054097">
    <property type="component" value="Unassembled WGS sequence"/>
</dbReference>
<reference evidence="4 5" key="1">
    <citation type="submission" date="2014-04" db="EMBL/GenBank/DDBJ databases">
        <authorList>
            <consortium name="DOE Joint Genome Institute"/>
            <person name="Kuo A."/>
            <person name="Zuccaro A."/>
            <person name="Kohler A."/>
            <person name="Nagy L.G."/>
            <person name="Floudas D."/>
            <person name="Copeland A."/>
            <person name="Barry K.W."/>
            <person name="Cichocki N."/>
            <person name="Veneault-Fourrey C."/>
            <person name="LaButti K."/>
            <person name="Lindquist E.A."/>
            <person name="Lipzen A."/>
            <person name="Lundell T."/>
            <person name="Morin E."/>
            <person name="Murat C."/>
            <person name="Sun H."/>
            <person name="Tunlid A."/>
            <person name="Henrissat B."/>
            <person name="Grigoriev I.V."/>
            <person name="Hibbett D.S."/>
            <person name="Martin F."/>
            <person name="Nordberg H.P."/>
            <person name="Cantor M.N."/>
            <person name="Hua S.X."/>
        </authorList>
    </citation>
    <scope>NUCLEOTIDE SEQUENCE [LARGE SCALE GENOMIC DNA]</scope>
    <source>
        <strain evidence="4 5">MAFF 305830</strain>
    </source>
</reference>
<dbReference type="FunFam" id="1.10.20.10:FF:000019">
    <property type="entry name" value="Negative cofactor 2 beta"/>
    <property type="match status" value="1"/>
</dbReference>
<dbReference type="Gene3D" id="1.10.20.10">
    <property type="entry name" value="Histone, subunit A"/>
    <property type="match status" value="1"/>
</dbReference>
<protein>
    <recommendedName>
        <fullName evidence="3">Transcription factor CBF/NF-Y/archaeal histone domain-containing protein</fullName>
    </recommendedName>
</protein>
<feature type="domain" description="Transcription factor CBF/NF-Y/archaeal histone" evidence="3">
    <location>
        <begin position="19"/>
        <end position="83"/>
    </location>
</feature>
<gene>
    <name evidence="4" type="ORF">M408DRAFT_326141</name>
</gene>
<evidence type="ECO:0000313" key="5">
    <source>
        <dbReference type="Proteomes" id="UP000054097"/>
    </source>
</evidence>
<dbReference type="GO" id="GO:0017054">
    <property type="term" value="C:negative cofactor 2 complex"/>
    <property type="evidence" value="ECO:0007669"/>
    <property type="project" value="InterPro"/>
</dbReference>
<sequence>MSDQEGPLGGSGGNDDELTLPKATVNKYVAELLGSNLTASKESLQLILDCCIEFIHLVSSESNEVCEKESRKTISPDHVLTALKALGYERYIPELEEVLKDHKQLVKTDRDRKAAKLHDNDMTDEQLMEMQQSLFAQSVARLNNGQPAPT</sequence>
<dbReference type="AlphaFoldDB" id="A0A0C3BMT8"/>
<dbReference type="STRING" id="933852.A0A0C3BMT8"/>
<dbReference type="InterPro" id="IPR042225">
    <property type="entry name" value="Ncb2"/>
</dbReference>
<organism evidence="4 5">
    <name type="scientific">Serendipita vermifera MAFF 305830</name>
    <dbReference type="NCBI Taxonomy" id="933852"/>
    <lineage>
        <taxon>Eukaryota</taxon>
        <taxon>Fungi</taxon>
        <taxon>Dikarya</taxon>
        <taxon>Basidiomycota</taxon>
        <taxon>Agaricomycotina</taxon>
        <taxon>Agaricomycetes</taxon>
        <taxon>Sebacinales</taxon>
        <taxon>Serendipitaceae</taxon>
        <taxon>Serendipita</taxon>
    </lineage>
</organism>
<proteinExistence type="predicted"/>
<dbReference type="EMBL" id="KN824278">
    <property type="protein sequence ID" value="KIM33424.1"/>
    <property type="molecule type" value="Genomic_DNA"/>
</dbReference>
<evidence type="ECO:0000313" key="4">
    <source>
        <dbReference type="EMBL" id="KIM33424.1"/>
    </source>
</evidence>
<dbReference type="GO" id="GO:0016251">
    <property type="term" value="F:RNA polymerase II general transcription initiation factor activity"/>
    <property type="evidence" value="ECO:0007669"/>
    <property type="project" value="TreeGrafter"/>
</dbReference>
<dbReference type="InterPro" id="IPR009072">
    <property type="entry name" value="Histone-fold"/>
</dbReference>
<dbReference type="PRINTS" id="PR00615">
    <property type="entry name" value="CCAATSUBUNTA"/>
</dbReference>
<dbReference type="PANTHER" id="PTHR46138:SF1">
    <property type="entry name" value="PROTEIN DR1"/>
    <property type="match status" value="1"/>
</dbReference>
<dbReference type="GO" id="GO:0046982">
    <property type="term" value="F:protein heterodimerization activity"/>
    <property type="evidence" value="ECO:0007669"/>
    <property type="project" value="InterPro"/>
</dbReference>
<name>A0A0C3BMT8_SERVB</name>
<accession>A0A0C3BMT8</accession>
<dbReference type="SUPFAM" id="SSF47113">
    <property type="entry name" value="Histone-fold"/>
    <property type="match status" value="1"/>
</dbReference>
<comment type="subcellular location">
    <subcellularLocation>
        <location evidence="1">Nucleus</location>
    </subcellularLocation>
</comment>
<reference evidence="5" key="2">
    <citation type="submission" date="2015-01" db="EMBL/GenBank/DDBJ databases">
        <title>Evolutionary Origins and Diversification of the Mycorrhizal Mutualists.</title>
        <authorList>
            <consortium name="DOE Joint Genome Institute"/>
            <consortium name="Mycorrhizal Genomics Consortium"/>
            <person name="Kohler A."/>
            <person name="Kuo A."/>
            <person name="Nagy L.G."/>
            <person name="Floudas D."/>
            <person name="Copeland A."/>
            <person name="Barry K.W."/>
            <person name="Cichocki N."/>
            <person name="Veneault-Fourrey C."/>
            <person name="LaButti K."/>
            <person name="Lindquist E.A."/>
            <person name="Lipzen A."/>
            <person name="Lundell T."/>
            <person name="Morin E."/>
            <person name="Murat C."/>
            <person name="Riley R."/>
            <person name="Ohm R."/>
            <person name="Sun H."/>
            <person name="Tunlid A."/>
            <person name="Henrissat B."/>
            <person name="Grigoriev I.V."/>
            <person name="Hibbett D.S."/>
            <person name="Martin F."/>
        </authorList>
    </citation>
    <scope>NUCLEOTIDE SEQUENCE [LARGE SCALE GENOMIC DNA]</scope>
    <source>
        <strain evidence="5">MAFF 305830</strain>
    </source>
</reference>
<dbReference type="CDD" id="cd22905">
    <property type="entry name" value="HFD_Dr1"/>
    <property type="match status" value="1"/>
</dbReference>
<keyword evidence="2" id="KW-0539">Nucleus</keyword>
<dbReference type="OrthoDB" id="601405at2759"/>
<dbReference type="InterPro" id="IPR003958">
    <property type="entry name" value="CBFA_NFYB_domain"/>
</dbReference>
<dbReference type="GO" id="GO:0017025">
    <property type="term" value="F:TBP-class protein binding"/>
    <property type="evidence" value="ECO:0007669"/>
    <property type="project" value="TreeGrafter"/>
</dbReference>
<dbReference type="GO" id="GO:0000122">
    <property type="term" value="P:negative regulation of transcription by RNA polymerase II"/>
    <property type="evidence" value="ECO:0007669"/>
    <property type="project" value="InterPro"/>
</dbReference>
<dbReference type="Pfam" id="PF00808">
    <property type="entry name" value="CBFD_NFYB_HMF"/>
    <property type="match status" value="1"/>
</dbReference>
<evidence type="ECO:0000256" key="1">
    <source>
        <dbReference type="ARBA" id="ARBA00004123"/>
    </source>
</evidence>
<evidence type="ECO:0000259" key="3">
    <source>
        <dbReference type="Pfam" id="PF00808"/>
    </source>
</evidence>
<keyword evidence="5" id="KW-1185">Reference proteome</keyword>
<dbReference type="GO" id="GO:0051123">
    <property type="term" value="P:RNA polymerase II preinitiation complex assembly"/>
    <property type="evidence" value="ECO:0007669"/>
    <property type="project" value="TreeGrafter"/>
</dbReference>
<evidence type="ECO:0000256" key="2">
    <source>
        <dbReference type="ARBA" id="ARBA00023242"/>
    </source>
</evidence>